<dbReference type="Pfam" id="PF07705">
    <property type="entry name" value="CARDB"/>
    <property type="match status" value="1"/>
</dbReference>
<dbReference type="AlphaFoldDB" id="X1VTB4"/>
<accession>X1VTB4</accession>
<dbReference type="InterPro" id="IPR011635">
    <property type="entry name" value="CARDB"/>
</dbReference>
<dbReference type="EMBL" id="BARW01035464">
    <property type="protein sequence ID" value="GAJ20606.1"/>
    <property type="molecule type" value="Genomic_DNA"/>
</dbReference>
<comment type="caution">
    <text evidence="2">The sequence shown here is derived from an EMBL/GenBank/DDBJ whole genome shotgun (WGS) entry which is preliminary data.</text>
</comment>
<evidence type="ECO:0000313" key="2">
    <source>
        <dbReference type="EMBL" id="GAJ20606.1"/>
    </source>
</evidence>
<reference evidence="2" key="1">
    <citation type="journal article" date="2014" name="Front. Microbiol.">
        <title>High frequency of phylogenetically diverse reductive dehalogenase-homologous genes in deep subseafloor sedimentary metagenomes.</title>
        <authorList>
            <person name="Kawai M."/>
            <person name="Futagami T."/>
            <person name="Toyoda A."/>
            <person name="Takaki Y."/>
            <person name="Nishi S."/>
            <person name="Hori S."/>
            <person name="Arai W."/>
            <person name="Tsubouchi T."/>
            <person name="Morono Y."/>
            <person name="Uchiyama I."/>
            <person name="Ito T."/>
            <person name="Fujiyama A."/>
            <person name="Inagaki F."/>
            <person name="Takami H."/>
        </authorList>
    </citation>
    <scope>NUCLEOTIDE SEQUENCE</scope>
    <source>
        <strain evidence="2">Expedition CK06-06</strain>
    </source>
</reference>
<evidence type="ECO:0000259" key="1">
    <source>
        <dbReference type="Pfam" id="PF07705"/>
    </source>
</evidence>
<feature type="non-terminal residue" evidence="2">
    <location>
        <position position="1"/>
    </location>
</feature>
<dbReference type="InterPro" id="IPR013783">
    <property type="entry name" value="Ig-like_fold"/>
</dbReference>
<gene>
    <name evidence="2" type="ORF">S12H4_55313</name>
</gene>
<feature type="domain" description="CARDB" evidence="1">
    <location>
        <begin position="96"/>
        <end position="171"/>
    </location>
</feature>
<name>X1VTB4_9ZZZZ</name>
<sequence>PLPENGCIIGVAYDFSPDGATFGPPIEFLINYDPEELPENVSSLFIAAYDEEQGWRKLVPISGFVAAVGTATAEVSHFTTFAVIATVKPPAPAAFTVSKLIISPTEVDIGQFVTISAIVTNTGGETGSYKVAFKIDGVLEATREVTLSAGATFLLTFTTAKDVAGSYSVDVNGLSGSFTIVARPPVYPTKIPPPAPPAPPTKPFNWPLVGGTITGVVAVGLGV</sequence>
<feature type="non-terminal residue" evidence="2">
    <location>
        <position position="223"/>
    </location>
</feature>
<protein>
    <recommendedName>
        <fullName evidence="1">CARDB domain-containing protein</fullName>
    </recommendedName>
</protein>
<organism evidence="2">
    <name type="scientific">marine sediment metagenome</name>
    <dbReference type="NCBI Taxonomy" id="412755"/>
    <lineage>
        <taxon>unclassified sequences</taxon>
        <taxon>metagenomes</taxon>
        <taxon>ecological metagenomes</taxon>
    </lineage>
</organism>
<dbReference type="Gene3D" id="2.60.40.10">
    <property type="entry name" value="Immunoglobulins"/>
    <property type="match status" value="1"/>
</dbReference>
<proteinExistence type="predicted"/>